<feature type="non-terminal residue" evidence="1">
    <location>
        <position position="1"/>
    </location>
</feature>
<evidence type="ECO:0000313" key="1">
    <source>
        <dbReference type="EMBL" id="CAI2196360.1"/>
    </source>
</evidence>
<reference evidence="1" key="1">
    <citation type="submission" date="2022-08" db="EMBL/GenBank/DDBJ databases">
        <authorList>
            <person name="Kallberg Y."/>
            <person name="Tangrot J."/>
            <person name="Rosling A."/>
        </authorList>
    </citation>
    <scope>NUCLEOTIDE SEQUENCE</scope>
    <source>
        <strain evidence="1">Wild A</strain>
    </source>
</reference>
<feature type="non-terminal residue" evidence="1">
    <location>
        <position position="138"/>
    </location>
</feature>
<evidence type="ECO:0000313" key="2">
    <source>
        <dbReference type="Proteomes" id="UP001153678"/>
    </source>
</evidence>
<name>A0A9W4WZ62_9GLOM</name>
<dbReference type="Proteomes" id="UP001153678">
    <property type="component" value="Unassembled WGS sequence"/>
</dbReference>
<keyword evidence="2" id="KW-1185">Reference proteome</keyword>
<dbReference type="OrthoDB" id="2329069at2759"/>
<sequence length="138" mass="15887">SGIAGLQLQAKEIWVRYNDECVSIKQNSLEDLAVSYVDDLKGIIKNHSSSDEEEEDVSHVEPNRIEEAFQVEYQVTTLETFYSRLKQFHDEWYKQIKPHSYADAVKECFPSSPLTCLQKVPLKSFLKSLLCEKIDGLD</sequence>
<comment type="caution">
    <text evidence="1">The sequence shown here is derived from an EMBL/GenBank/DDBJ whole genome shotgun (WGS) entry which is preliminary data.</text>
</comment>
<proteinExistence type="predicted"/>
<protein>
    <submittedName>
        <fullName evidence="1">17754_t:CDS:1</fullName>
    </submittedName>
</protein>
<dbReference type="AlphaFoldDB" id="A0A9W4WZ62"/>
<gene>
    <name evidence="1" type="ORF">FWILDA_LOCUS17539</name>
</gene>
<organism evidence="1 2">
    <name type="scientific">Funneliformis geosporum</name>
    <dbReference type="NCBI Taxonomy" id="1117311"/>
    <lineage>
        <taxon>Eukaryota</taxon>
        <taxon>Fungi</taxon>
        <taxon>Fungi incertae sedis</taxon>
        <taxon>Mucoromycota</taxon>
        <taxon>Glomeromycotina</taxon>
        <taxon>Glomeromycetes</taxon>
        <taxon>Glomerales</taxon>
        <taxon>Glomeraceae</taxon>
        <taxon>Funneliformis</taxon>
    </lineage>
</organism>
<accession>A0A9W4WZ62</accession>
<dbReference type="EMBL" id="CAMKVN010014114">
    <property type="protein sequence ID" value="CAI2196360.1"/>
    <property type="molecule type" value="Genomic_DNA"/>
</dbReference>